<accession>A0A1Q3DG95</accession>
<name>A0A1Q3DG95_CEPFO</name>
<sequence length="125" mass="13312">MGVSGIPLRISSREDCVNKHKGANDLGSQSNALAVLIIEHIGPTTIQTVAAIWKALARPTPQMAPALSHHVKHSTDQGDFACEEESKSHCWINVSSCIDTSSAVDKNKDHATNGPSNTKNPNTTT</sequence>
<proteinExistence type="predicted"/>
<dbReference type="InParanoid" id="A0A1Q3DG95"/>
<feature type="region of interest" description="Disordered" evidence="1">
    <location>
        <begin position="104"/>
        <end position="125"/>
    </location>
</feature>
<feature type="compositionally biased region" description="Polar residues" evidence="1">
    <location>
        <begin position="113"/>
        <end position="125"/>
    </location>
</feature>
<protein>
    <submittedName>
        <fullName evidence="2">Uncharacterized protein</fullName>
    </submittedName>
</protein>
<dbReference type="Proteomes" id="UP000187406">
    <property type="component" value="Unassembled WGS sequence"/>
</dbReference>
<evidence type="ECO:0000313" key="2">
    <source>
        <dbReference type="EMBL" id="GAV91520.1"/>
    </source>
</evidence>
<dbReference type="EMBL" id="BDDD01007566">
    <property type="protein sequence ID" value="GAV91520.1"/>
    <property type="molecule type" value="Genomic_DNA"/>
</dbReference>
<gene>
    <name evidence="2" type="ORF">CFOL_v3_34914</name>
</gene>
<dbReference type="AlphaFoldDB" id="A0A1Q3DG95"/>
<comment type="caution">
    <text evidence="2">The sequence shown here is derived from an EMBL/GenBank/DDBJ whole genome shotgun (WGS) entry which is preliminary data.</text>
</comment>
<reference evidence="3" key="1">
    <citation type="submission" date="2016-04" db="EMBL/GenBank/DDBJ databases">
        <title>Cephalotus genome sequencing.</title>
        <authorList>
            <person name="Fukushima K."/>
            <person name="Hasebe M."/>
            <person name="Fang X."/>
        </authorList>
    </citation>
    <scope>NUCLEOTIDE SEQUENCE [LARGE SCALE GENOMIC DNA]</scope>
    <source>
        <strain evidence="3">cv. St1</strain>
    </source>
</reference>
<evidence type="ECO:0000256" key="1">
    <source>
        <dbReference type="SAM" id="MobiDB-lite"/>
    </source>
</evidence>
<keyword evidence="3" id="KW-1185">Reference proteome</keyword>
<evidence type="ECO:0000313" key="3">
    <source>
        <dbReference type="Proteomes" id="UP000187406"/>
    </source>
</evidence>
<organism evidence="2 3">
    <name type="scientific">Cephalotus follicularis</name>
    <name type="common">Albany pitcher plant</name>
    <dbReference type="NCBI Taxonomy" id="3775"/>
    <lineage>
        <taxon>Eukaryota</taxon>
        <taxon>Viridiplantae</taxon>
        <taxon>Streptophyta</taxon>
        <taxon>Embryophyta</taxon>
        <taxon>Tracheophyta</taxon>
        <taxon>Spermatophyta</taxon>
        <taxon>Magnoliopsida</taxon>
        <taxon>eudicotyledons</taxon>
        <taxon>Gunneridae</taxon>
        <taxon>Pentapetalae</taxon>
        <taxon>rosids</taxon>
        <taxon>fabids</taxon>
        <taxon>Oxalidales</taxon>
        <taxon>Cephalotaceae</taxon>
        <taxon>Cephalotus</taxon>
    </lineage>
</organism>